<accession>A0ACB7WYW8</accession>
<proteinExistence type="predicted"/>
<dbReference type="Proteomes" id="UP000828048">
    <property type="component" value="Chromosome 2"/>
</dbReference>
<gene>
    <name evidence="1" type="ORF">Vadar_009027</name>
</gene>
<reference evidence="1 2" key="1">
    <citation type="journal article" date="2021" name="Hortic Res">
        <title>High-quality reference genome and annotation aids understanding of berry development for evergreen blueberry (Vaccinium darrowii).</title>
        <authorList>
            <person name="Yu J."/>
            <person name="Hulse-Kemp A.M."/>
            <person name="Babiker E."/>
            <person name="Staton M."/>
        </authorList>
    </citation>
    <scope>NUCLEOTIDE SEQUENCE [LARGE SCALE GENOMIC DNA]</scope>
    <source>
        <strain evidence="2">cv. NJ 8807/NJ 8810</strain>
        <tissue evidence="1">Young leaf</tissue>
    </source>
</reference>
<protein>
    <submittedName>
        <fullName evidence="1">Uncharacterized protein</fullName>
    </submittedName>
</protein>
<organism evidence="1 2">
    <name type="scientific">Vaccinium darrowii</name>
    <dbReference type="NCBI Taxonomy" id="229202"/>
    <lineage>
        <taxon>Eukaryota</taxon>
        <taxon>Viridiplantae</taxon>
        <taxon>Streptophyta</taxon>
        <taxon>Embryophyta</taxon>
        <taxon>Tracheophyta</taxon>
        <taxon>Spermatophyta</taxon>
        <taxon>Magnoliopsida</taxon>
        <taxon>eudicotyledons</taxon>
        <taxon>Gunneridae</taxon>
        <taxon>Pentapetalae</taxon>
        <taxon>asterids</taxon>
        <taxon>Ericales</taxon>
        <taxon>Ericaceae</taxon>
        <taxon>Vaccinioideae</taxon>
        <taxon>Vaccinieae</taxon>
        <taxon>Vaccinium</taxon>
    </lineage>
</organism>
<name>A0ACB7WYW8_9ERIC</name>
<comment type="caution">
    <text evidence="1">The sequence shown here is derived from an EMBL/GenBank/DDBJ whole genome shotgun (WGS) entry which is preliminary data.</text>
</comment>
<evidence type="ECO:0000313" key="2">
    <source>
        <dbReference type="Proteomes" id="UP000828048"/>
    </source>
</evidence>
<keyword evidence="2" id="KW-1185">Reference proteome</keyword>
<sequence>MGRSPCGQNVGLKKGPWTPEEDHKLWAYIQQYGHGSWRALPAKAGLQRCGKSCRLRWTNYLRPDIKRGKFSLQEEQTIIQLHALLGNRWSVIATHLPKRTDNEIKNHWNTHLKKRLIKMGIDPMTHKPKSHALGPDQLKDAANLSHMAQWEGARLEAEARLVRESKLQVLKPFQTQPSSSASAHEATTTAPLPDLPLQPLCLDVLTAWQGSWLEAPGYNEFSAGNFATIGSLDSLTAPSNISRKGEAMGLANNFPDEIEILQLQGLAYSTDGDSFAMGNETLLIPNIMEAGLGDVLLDDSNQLYTSITNGNSGSIAGSCGDNFEANKNCWYNILNLVNCSPSDFPVF</sequence>
<evidence type="ECO:0000313" key="1">
    <source>
        <dbReference type="EMBL" id="KAH7833716.1"/>
    </source>
</evidence>
<dbReference type="EMBL" id="CM037152">
    <property type="protein sequence ID" value="KAH7833716.1"/>
    <property type="molecule type" value="Genomic_DNA"/>
</dbReference>